<name>A0A1M5RYF3_9BACT</name>
<feature type="transmembrane region" description="Helical" evidence="1">
    <location>
        <begin position="12"/>
        <end position="34"/>
    </location>
</feature>
<evidence type="ECO:0008006" key="4">
    <source>
        <dbReference type="Google" id="ProtNLM"/>
    </source>
</evidence>
<protein>
    <recommendedName>
        <fullName evidence="4">DUF2878 domain-containing protein</fullName>
    </recommendedName>
</protein>
<dbReference type="Pfam" id="PF11086">
    <property type="entry name" value="DUF2878"/>
    <property type="match status" value="1"/>
</dbReference>
<dbReference type="AlphaFoldDB" id="A0A1M5RYF3"/>
<dbReference type="EMBL" id="FQXS01000001">
    <property type="protein sequence ID" value="SHH31229.1"/>
    <property type="molecule type" value="Genomic_DNA"/>
</dbReference>
<feature type="transmembrane region" description="Helical" evidence="1">
    <location>
        <begin position="78"/>
        <end position="97"/>
    </location>
</feature>
<sequence length="170" mass="18707">MNWLVNLAIYNVVWLICVLGGNSLAWLGLVLVAGHFLISPNRRRDALLATAVLTVGVMTDGILHTIGFFTFIPDQFPIPFWLAVIWLALATLPNHSLSWMKRRPVLSALFGALGGPLAYWGGARLGAATLNWPLLESLLLLAVVWGLLWPLIMLLSSLNDKKKIRVFPAA</sequence>
<dbReference type="OrthoDB" id="288800at2"/>
<evidence type="ECO:0000256" key="1">
    <source>
        <dbReference type="SAM" id="Phobius"/>
    </source>
</evidence>
<keyword evidence="1" id="KW-1133">Transmembrane helix</keyword>
<keyword evidence="1" id="KW-0812">Transmembrane</keyword>
<proteinExistence type="predicted"/>
<keyword evidence="3" id="KW-1185">Reference proteome</keyword>
<reference evidence="2 3" key="1">
    <citation type="submission" date="2016-11" db="EMBL/GenBank/DDBJ databases">
        <authorList>
            <person name="Jaros S."/>
            <person name="Januszkiewicz K."/>
            <person name="Wedrychowicz H."/>
        </authorList>
    </citation>
    <scope>NUCLEOTIDE SEQUENCE [LARGE SCALE GENOMIC DNA]</scope>
    <source>
        <strain evidence="2 3">DSM 9705</strain>
    </source>
</reference>
<dbReference type="InterPro" id="IPR021306">
    <property type="entry name" value="DUF2878"/>
</dbReference>
<feature type="transmembrane region" description="Helical" evidence="1">
    <location>
        <begin position="46"/>
        <end position="72"/>
    </location>
</feature>
<gene>
    <name evidence="2" type="ORF">SAMN02745124_00062</name>
</gene>
<accession>A0A1M5RYF3</accession>
<dbReference type="RefSeq" id="WP_073372841.1">
    <property type="nucleotide sequence ID" value="NZ_FQXS01000001.1"/>
</dbReference>
<evidence type="ECO:0000313" key="2">
    <source>
        <dbReference type="EMBL" id="SHH31229.1"/>
    </source>
</evidence>
<evidence type="ECO:0000313" key="3">
    <source>
        <dbReference type="Proteomes" id="UP000184139"/>
    </source>
</evidence>
<feature type="transmembrane region" description="Helical" evidence="1">
    <location>
        <begin position="134"/>
        <end position="155"/>
    </location>
</feature>
<dbReference type="STRING" id="1121409.SAMN02745124_00062"/>
<dbReference type="Proteomes" id="UP000184139">
    <property type="component" value="Unassembled WGS sequence"/>
</dbReference>
<organism evidence="2 3">
    <name type="scientific">Desulfofustis glycolicus DSM 9705</name>
    <dbReference type="NCBI Taxonomy" id="1121409"/>
    <lineage>
        <taxon>Bacteria</taxon>
        <taxon>Pseudomonadati</taxon>
        <taxon>Thermodesulfobacteriota</taxon>
        <taxon>Desulfobulbia</taxon>
        <taxon>Desulfobulbales</taxon>
        <taxon>Desulfocapsaceae</taxon>
        <taxon>Desulfofustis</taxon>
    </lineage>
</organism>
<keyword evidence="1" id="KW-0472">Membrane</keyword>
<feature type="transmembrane region" description="Helical" evidence="1">
    <location>
        <begin position="104"/>
        <end position="122"/>
    </location>
</feature>